<dbReference type="EMBL" id="KZ826375">
    <property type="protein sequence ID" value="PYI03858.1"/>
    <property type="molecule type" value="Genomic_DNA"/>
</dbReference>
<dbReference type="SUPFAM" id="SSF53901">
    <property type="entry name" value="Thiolase-like"/>
    <property type="match status" value="1"/>
</dbReference>
<dbReference type="SMART" id="SM00829">
    <property type="entry name" value="PKS_ER"/>
    <property type="match status" value="1"/>
</dbReference>
<keyword evidence="3" id="KW-0489">Methyltransferase</keyword>
<keyword evidence="4" id="KW-0808">Transferase</keyword>
<keyword evidence="11" id="KW-1185">Reference proteome</keyword>
<dbReference type="CDD" id="cd02440">
    <property type="entry name" value="AdoMet_MTases"/>
    <property type="match status" value="1"/>
</dbReference>
<dbReference type="InterPro" id="IPR049551">
    <property type="entry name" value="PKS_DH_C"/>
</dbReference>
<dbReference type="SUPFAM" id="SSF50129">
    <property type="entry name" value="GroES-like"/>
    <property type="match status" value="1"/>
</dbReference>
<feature type="domain" description="Carrier" evidence="7">
    <location>
        <begin position="2342"/>
        <end position="2418"/>
    </location>
</feature>
<feature type="region of interest" description="N-terminal hotdog fold" evidence="6">
    <location>
        <begin position="874"/>
        <end position="1003"/>
    </location>
</feature>
<dbReference type="OrthoDB" id="329835at2759"/>
<dbReference type="GO" id="GO:0004312">
    <property type="term" value="F:fatty acid synthase activity"/>
    <property type="evidence" value="ECO:0007669"/>
    <property type="project" value="TreeGrafter"/>
</dbReference>
<dbReference type="SUPFAM" id="SSF47336">
    <property type="entry name" value="ACP-like"/>
    <property type="match status" value="1"/>
</dbReference>
<keyword evidence="5" id="KW-0511">Multifunctional enzyme</keyword>
<dbReference type="InterPro" id="IPR016039">
    <property type="entry name" value="Thiolase-like"/>
</dbReference>
<proteinExistence type="predicted"/>
<dbReference type="Pfam" id="PF00698">
    <property type="entry name" value="Acyl_transf_1"/>
    <property type="match status" value="1"/>
</dbReference>
<dbReference type="STRING" id="1448318.A0A319EB43"/>
<dbReference type="Gene3D" id="3.90.180.10">
    <property type="entry name" value="Medium-chain alcohol dehydrogenases, catalytic domain"/>
    <property type="match status" value="1"/>
</dbReference>
<dbReference type="InterPro" id="IPR050091">
    <property type="entry name" value="PKS_NRPS_Biosynth_Enz"/>
</dbReference>
<dbReference type="InterPro" id="IPR036291">
    <property type="entry name" value="NAD(P)-bd_dom_sf"/>
</dbReference>
<evidence type="ECO:0000256" key="3">
    <source>
        <dbReference type="ARBA" id="ARBA00022603"/>
    </source>
</evidence>
<dbReference type="SUPFAM" id="SSF53335">
    <property type="entry name" value="S-adenosyl-L-methionine-dependent methyltransferases"/>
    <property type="match status" value="1"/>
</dbReference>
<dbReference type="GO" id="GO:0032259">
    <property type="term" value="P:methylation"/>
    <property type="evidence" value="ECO:0007669"/>
    <property type="project" value="UniProtKB-KW"/>
</dbReference>
<dbReference type="SMART" id="SM00822">
    <property type="entry name" value="PKS_KR"/>
    <property type="match status" value="1"/>
</dbReference>
<dbReference type="PROSITE" id="PS52019">
    <property type="entry name" value="PKS_MFAS_DH"/>
    <property type="match status" value="1"/>
</dbReference>
<dbReference type="Gene3D" id="3.40.366.10">
    <property type="entry name" value="Malonyl-Coenzyme A Acyl Carrier Protein, domain 2"/>
    <property type="match status" value="1"/>
</dbReference>
<dbReference type="InterPro" id="IPR020843">
    <property type="entry name" value="ER"/>
</dbReference>
<dbReference type="InterPro" id="IPR057326">
    <property type="entry name" value="KR_dom"/>
</dbReference>
<dbReference type="InterPro" id="IPR036736">
    <property type="entry name" value="ACP-like_sf"/>
</dbReference>
<evidence type="ECO:0000256" key="1">
    <source>
        <dbReference type="ARBA" id="ARBA00022450"/>
    </source>
</evidence>
<dbReference type="GO" id="GO:0004315">
    <property type="term" value="F:3-oxoacyl-[acyl-carrier-protein] synthase activity"/>
    <property type="evidence" value="ECO:0007669"/>
    <property type="project" value="InterPro"/>
</dbReference>
<dbReference type="Pfam" id="PF08240">
    <property type="entry name" value="ADH_N"/>
    <property type="match status" value="1"/>
</dbReference>
<dbReference type="GO" id="GO:0016491">
    <property type="term" value="F:oxidoreductase activity"/>
    <property type="evidence" value="ECO:0007669"/>
    <property type="project" value="InterPro"/>
</dbReference>
<gene>
    <name evidence="10" type="ORF">BO78DRAFT_451024</name>
</gene>
<dbReference type="SMART" id="SM00826">
    <property type="entry name" value="PKS_DH"/>
    <property type="match status" value="1"/>
</dbReference>
<dbReference type="Gene3D" id="3.10.129.110">
    <property type="entry name" value="Polyketide synthase dehydratase"/>
    <property type="match status" value="1"/>
</dbReference>
<dbReference type="GO" id="GO:0044550">
    <property type="term" value="P:secondary metabolite biosynthetic process"/>
    <property type="evidence" value="ECO:0007669"/>
    <property type="project" value="TreeGrafter"/>
</dbReference>
<protein>
    <submittedName>
        <fullName evidence="10">Putative polyketide synthase</fullName>
    </submittedName>
</protein>
<dbReference type="InterPro" id="IPR014030">
    <property type="entry name" value="Ketoacyl_synth_N"/>
</dbReference>
<dbReference type="InterPro" id="IPR049900">
    <property type="entry name" value="PKS_mFAS_DH"/>
</dbReference>
<evidence type="ECO:0000256" key="6">
    <source>
        <dbReference type="PROSITE-ProRule" id="PRU01363"/>
    </source>
</evidence>
<dbReference type="SMART" id="SM00825">
    <property type="entry name" value="PKS_KS"/>
    <property type="match status" value="1"/>
</dbReference>
<dbReference type="Gene3D" id="3.30.70.3290">
    <property type="match status" value="1"/>
</dbReference>
<evidence type="ECO:0000259" key="7">
    <source>
        <dbReference type="PROSITE" id="PS50075"/>
    </source>
</evidence>
<evidence type="ECO:0000256" key="4">
    <source>
        <dbReference type="ARBA" id="ARBA00022679"/>
    </source>
</evidence>
<keyword evidence="2" id="KW-0597">Phosphoprotein</keyword>
<dbReference type="InterPro" id="IPR014043">
    <property type="entry name" value="Acyl_transferase_dom"/>
</dbReference>
<dbReference type="Pfam" id="PF00550">
    <property type="entry name" value="PP-binding"/>
    <property type="match status" value="1"/>
</dbReference>
<name>A0A319EB43_ASPSB</name>
<evidence type="ECO:0000313" key="10">
    <source>
        <dbReference type="EMBL" id="PYI03858.1"/>
    </source>
</evidence>
<dbReference type="Pfam" id="PF14765">
    <property type="entry name" value="PS-DH"/>
    <property type="match status" value="1"/>
</dbReference>
<dbReference type="InterPro" id="IPR042104">
    <property type="entry name" value="PKS_dehydratase_sf"/>
</dbReference>
<dbReference type="GO" id="GO:0006633">
    <property type="term" value="P:fatty acid biosynthetic process"/>
    <property type="evidence" value="ECO:0007669"/>
    <property type="project" value="InterPro"/>
</dbReference>
<dbReference type="SUPFAM" id="SSF55048">
    <property type="entry name" value="Probable ACP-binding domain of malonyl-CoA ACP transacylase"/>
    <property type="match status" value="1"/>
</dbReference>
<feature type="region of interest" description="C-terminal hotdog fold" evidence="6">
    <location>
        <begin position="1013"/>
        <end position="1157"/>
    </location>
</feature>
<dbReference type="Proteomes" id="UP000248423">
    <property type="component" value="Unassembled WGS sequence"/>
</dbReference>
<organism evidence="10 11">
    <name type="scientific">Aspergillus sclerotiicarbonarius (strain CBS 121057 / IBT 28362)</name>
    <dbReference type="NCBI Taxonomy" id="1448318"/>
    <lineage>
        <taxon>Eukaryota</taxon>
        <taxon>Fungi</taxon>
        <taxon>Dikarya</taxon>
        <taxon>Ascomycota</taxon>
        <taxon>Pezizomycotina</taxon>
        <taxon>Eurotiomycetes</taxon>
        <taxon>Eurotiomycetidae</taxon>
        <taxon>Eurotiales</taxon>
        <taxon>Aspergillaceae</taxon>
        <taxon>Aspergillus</taxon>
        <taxon>Aspergillus subgen. Circumdati</taxon>
    </lineage>
</organism>
<dbReference type="InterPro" id="IPR001227">
    <property type="entry name" value="Ac_transferase_dom_sf"/>
</dbReference>
<evidence type="ECO:0000256" key="2">
    <source>
        <dbReference type="ARBA" id="ARBA00022553"/>
    </source>
</evidence>
<evidence type="ECO:0000259" key="9">
    <source>
        <dbReference type="PROSITE" id="PS52019"/>
    </source>
</evidence>
<dbReference type="PROSITE" id="PS00606">
    <property type="entry name" value="KS3_1"/>
    <property type="match status" value="1"/>
</dbReference>
<dbReference type="Pfam" id="PF21089">
    <property type="entry name" value="PKS_DH_N"/>
    <property type="match status" value="1"/>
</dbReference>
<dbReference type="InterPro" id="IPR013968">
    <property type="entry name" value="PKS_KR"/>
</dbReference>
<dbReference type="FunFam" id="3.40.50.720:FF:000209">
    <property type="entry name" value="Polyketide synthase Pks12"/>
    <property type="match status" value="1"/>
</dbReference>
<dbReference type="PROSITE" id="PS50075">
    <property type="entry name" value="CARRIER"/>
    <property type="match status" value="1"/>
</dbReference>
<feature type="domain" description="Ketosynthase family 3 (KS3)" evidence="8">
    <location>
        <begin position="1"/>
        <end position="408"/>
    </location>
</feature>
<feature type="active site" description="Proton donor; for dehydratase activity" evidence="6">
    <location>
        <position position="1073"/>
    </location>
</feature>
<dbReference type="Gene3D" id="3.40.50.150">
    <property type="entry name" value="Vaccinia Virus protein VP39"/>
    <property type="match status" value="1"/>
</dbReference>
<dbReference type="Pfam" id="PF22621">
    <property type="entry name" value="CurL-like_PKS_C"/>
    <property type="match status" value="1"/>
</dbReference>
<dbReference type="SUPFAM" id="SSF52151">
    <property type="entry name" value="FabD/lysophospholipase-like"/>
    <property type="match status" value="1"/>
</dbReference>
<reference evidence="10 11" key="1">
    <citation type="submission" date="2018-02" db="EMBL/GenBank/DDBJ databases">
        <title>The genomes of Aspergillus section Nigri reveals drivers in fungal speciation.</title>
        <authorList>
            <consortium name="DOE Joint Genome Institute"/>
            <person name="Vesth T.C."/>
            <person name="Nybo J."/>
            <person name="Theobald S."/>
            <person name="Brandl J."/>
            <person name="Frisvad J.C."/>
            <person name="Nielsen K.F."/>
            <person name="Lyhne E.K."/>
            <person name="Kogle M.E."/>
            <person name="Kuo A."/>
            <person name="Riley R."/>
            <person name="Clum A."/>
            <person name="Nolan M."/>
            <person name="Lipzen A."/>
            <person name="Salamov A."/>
            <person name="Henrissat B."/>
            <person name="Wiebenga A."/>
            <person name="De vries R.P."/>
            <person name="Grigoriev I.V."/>
            <person name="Mortensen U.H."/>
            <person name="Andersen M.R."/>
            <person name="Baker S.E."/>
        </authorList>
    </citation>
    <scope>NUCLEOTIDE SEQUENCE [LARGE SCALE GENOMIC DNA]</scope>
    <source>
        <strain evidence="10 11">CBS 121057</strain>
    </source>
</reference>
<dbReference type="Pfam" id="PF13602">
    <property type="entry name" value="ADH_zinc_N_2"/>
    <property type="match status" value="1"/>
</dbReference>
<dbReference type="InterPro" id="IPR011032">
    <property type="entry name" value="GroES-like_sf"/>
</dbReference>
<dbReference type="PANTHER" id="PTHR43775:SF49">
    <property type="entry name" value="SYNTHASE, PUTATIVE (JCVI)-RELATED"/>
    <property type="match status" value="1"/>
</dbReference>
<dbReference type="GO" id="GO:0008168">
    <property type="term" value="F:methyltransferase activity"/>
    <property type="evidence" value="ECO:0007669"/>
    <property type="project" value="UniProtKB-KW"/>
</dbReference>
<dbReference type="InterPro" id="IPR018201">
    <property type="entry name" value="Ketoacyl_synth_AS"/>
</dbReference>
<dbReference type="InterPro" id="IPR016035">
    <property type="entry name" value="Acyl_Trfase/lysoPLipase"/>
</dbReference>
<evidence type="ECO:0000256" key="5">
    <source>
        <dbReference type="ARBA" id="ARBA00023268"/>
    </source>
</evidence>
<evidence type="ECO:0000313" key="11">
    <source>
        <dbReference type="Proteomes" id="UP000248423"/>
    </source>
</evidence>
<dbReference type="CDD" id="cd05195">
    <property type="entry name" value="enoyl_red"/>
    <property type="match status" value="1"/>
</dbReference>
<dbReference type="Pfam" id="PF00109">
    <property type="entry name" value="ketoacyl-synt"/>
    <property type="match status" value="1"/>
</dbReference>
<feature type="active site" description="Proton acceptor; for dehydratase activity" evidence="6">
    <location>
        <position position="906"/>
    </location>
</feature>
<dbReference type="Gene3D" id="3.40.50.720">
    <property type="entry name" value="NAD(P)-binding Rossmann-like Domain"/>
    <property type="match status" value="1"/>
</dbReference>
<feature type="domain" description="PKS/mFAS DH" evidence="9">
    <location>
        <begin position="874"/>
        <end position="1157"/>
    </location>
</feature>
<dbReference type="InterPro" id="IPR029063">
    <property type="entry name" value="SAM-dependent_MTases_sf"/>
</dbReference>
<dbReference type="Pfam" id="PF02801">
    <property type="entry name" value="Ketoacyl-synt_C"/>
    <property type="match status" value="1"/>
</dbReference>
<dbReference type="InterPro" id="IPR020807">
    <property type="entry name" value="PKS_DH"/>
</dbReference>
<dbReference type="CDD" id="cd00833">
    <property type="entry name" value="PKS"/>
    <property type="match status" value="1"/>
</dbReference>
<dbReference type="InterPro" id="IPR009081">
    <property type="entry name" value="PP-bd_ACP"/>
</dbReference>
<dbReference type="SUPFAM" id="SSF51735">
    <property type="entry name" value="NAD(P)-binding Rossmann-fold domains"/>
    <property type="match status" value="2"/>
</dbReference>
<keyword evidence="1" id="KW-0596">Phosphopantetheine</keyword>
<dbReference type="VEuPathDB" id="FungiDB:BO78DRAFT_451024"/>
<dbReference type="Gene3D" id="3.40.47.10">
    <property type="match status" value="1"/>
</dbReference>
<dbReference type="PROSITE" id="PS52004">
    <property type="entry name" value="KS3_2"/>
    <property type="match status" value="1"/>
</dbReference>
<dbReference type="InterPro" id="IPR014031">
    <property type="entry name" value="Ketoacyl_synth_C"/>
</dbReference>
<sequence length="2445" mass="268242">MAMRLPGDVRSGDQFWDCLIRKGDGLCEVPKSRYNADAFYHPTKERCTKTKYGYFLKDDPACFDANFFSVRDYAAASMDPQQRLLLELIWECLENAGETNWEGKDIGCFVGVFGEDWLGLSHRDPQTIDRAHALSTGDYALANCISYRYDFRGPSMTIQTACSSSLVAVHEACQSLAAGVCSAAIVAGCNLILSPTMTASLSSNMILSSSGVCRTFDANADGYGRGEAINAVYLKRLDRAVQANDPIRAVIRSTAVNFDGKTANITAPSVRSQESLIRSAYQRAGIDDPSETAFVECHGTGTVAGDAVETTAVANCFQPRGVVIGGVKPNFGHSEGASGITSLIKAILSLERSTIPPNTHIESLNPQILESGLTVPLEPMDWPADRRLRVSINGFGVGGANAHVILDSASEFSHGHYDRQTSGSPQESKLLVVSARDPKSLQSRIQQVSDYANNNSGETLNLAFTLGARREHLSHRAACVASSKVSLQRSMFQTSRAQTSPRLSFVFTGQGAQWAGMGKGLLETFPGFRADIMRLEESLKIVEDPPAWSLQEELSRTTESRVNEAEFCQPLCTAVQIGLVNLLASWGVKPVTVVGHSSGEIAAAYAAGALSEGSAIILAFYRGKLAKSQMGIGEMASVGLSSDDIAPYLVDGVVIACKNSPKSVTLSGQTSKIDLIVERIRDELPDVFCKKLGLGIAYHSHHMRALGPAYEASVSRHLESNHQMLPMFSSVTTEIMVNPQELDAAYWRRNLESPVLFADAVSKLLGNEKEHILVEVGPHSALSGPLKQIFQSHSPKQTPLYIPTLIHSDTSCETQILSALGLMHINGAFVDLIAVNGKGHPLADLPPYPWQHGVRYWNESRLVRDWRLNERPSHELLGSRCPESTDLEPSWRNILSLGSVSWLSEHVIRGQTVFPAAGYIAMAGEAIQQLTSETDGYTVKNVLFKSPLVIQDSGDVEIITTLRPERINDLMNSEWFAFSIASYNNNDWTENCSGHVRAGANDQDIRVQVQSYARRVSPEKWYSALFDRGLSYGTQFCGLQDISADPLGGRASARVNRVKEHEGSYLIYPTMIDQCLQLMSVADAAGISRRIIKNAIPASIDGMSIGRGGDHMEVGVTVKQESGNYLAGDATAMLDGKVVFSMTRGVLFSLGDQERTQSIPLLAQMQWRPSIEFQHPQALLPHIDLPAAQLVILEEMRQISFLYVLQTADTIRHMRPEASHLAKWKSWVLAEEARILDKSQILGSIFERWMVISSAEKDTMIETLSSSVTNKVGIDSTIPIICMNQIYANCQGIISTQVSPLNLLLDENRLGRYYAYGQEGADWSSFLTLLCHSKPGLRILEIGAGTGSATMATLQSLYISGMPMYAKYVFTDIAPSFLAAARSRFERYQHIEYKVLDISRDPLEQGFAAYEFDLVIASNVIHATPTLKHSLDNVRKLLASDGHFLLNELHSGMESLGTLPGWWVGEKDGRGDRPYISPERWHQELQSAGFTGTEATRYDFDAPYRSSATMITRPFPSPKIKSTVSLLVSDPGSPSTWANTVHSRLTDLGHTVGWTTLADSPVDTKCIICLLDLESPFLYDLTEQKYHALRDYLVQASRCLVLWVTKNTQVTCQNPNFGLTPGFVRSLRQELMIDFCILEVESFDRGAVEAVGSVFQEISQSREASARDLDYEFALYDGSIHTTRCYWALGNQPDVPELKSELPTRVHVHRSGRLDSLRWLECREGELGDDDVEIDIHYIGLNFRDILVAMGYVGNTDQLGVEGSGTVRRVGNHITDLIVGDQVLVLGPGIFSTRLVVDRQNCRKLGKGLSLEDAANMALVYMTAIYSLVYVGQIEKGQTVLIHSACGGFGMAAIQVCRLLGAEVFATVGNQTKRDHLVHEFDIPADHIFDSRSASFLPSLMEVTGGRGVDIVLNSLAGNLLHASWECVAPFGKMIELGKRDFFLNGTLSLKPFLDNRAFLGVDLLGVAHADPDMIHRGITQLTSWYEEGKIGPIRPVTVFEACDVADAFRYMQQGTHMGKILVRMPHDSFQLPSSMIEKSASFSPNASYLLVGGLGGLGRAVSTWMVEKGARHLVILSPNAGVREEDKEFISELEIAGCHVQCVKGSVANFEDVQRAISWCKEPLRGILQMSLCLKDGLFAEMSYEDWQASIAPKVQGTWNLHQAVGKENLDFFVLFGSLTGLCGNASQANYAAANTFLDGFSQYRRQLGLPSSVLTLGPVGETGLVSRQPRLLQGMKTIGTWLLGEDEVLKGLEICILQSRAPILTRSGVPTSNPVIAGLGYTRPLSDRTVRLLWHDGDARFASYANIDSVSEQQSDEASSNLLRDLVLRAERDPSIMFSEETSDLIMKETVRMLCMHLVVSEDLDDAQKLDIVIDSLTSIEIKSWVRRNLGIEVSMSDISKSKTVGGLAQLAVERLKAHFKEKMDTDGAHGVAAEGGAAEVSD</sequence>
<dbReference type="GO" id="GO:1901336">
    <property type="term" value="P:lactone biosynthetic process"/>
    <property type="evidence" value="ECO:0007669"/>
    <property type="project" value="UniProtKB-ARBA"/>
</dbReference>
<dbReference type="Pfam" id="PF08242">
    <property type="entry name" value="Methyltransf_12"/>
    <property type="match status" value="1"/>
</dbReference>
<dbReference type="SMART" id="SM00827">
    <property type="entry name" value="PKS_AT"/>
    <property type="match status" value="1"/>
</dbReference>
<dbReference type="InterPro" id="IPR020841">
    <property type="entry name" value="PKS_Beta-ketoAc_synthase_dom"/>
</dbReference>
<evidence type="ECO:0000259" key="8">
    <source>
        <dbReference type="PROSITE" id="PS52004"/>
    </source>
</evidence>
<accession>A0A319EB43</accession>
<dbReference type="InterPro" id="IPR049552">
    <property type="entry name" value="PKS_DH_N"/>
</dbReference>
<dbReference type="Pfam" id="PF08659">
    <property type="entry name" value="KR"/>
    <property type="match status" value="1"/>
</dbReference>
<dbReference type="InterPro" id="IPR013154">
    <property type="entry name" value="ADH-like_N"/>
</dbReference>
<dbReference type="PANTHER" id="PTHR43775">
    <property type="entry name" value="FATTY ACID SYNTHASE"/>
    <property type="match status" value="1"/>
</dbReference>
<dbReference type="InterPro" id="IPR013217">
    <property type="entry name" value="Methyltransf_12"/>
</dbReference>
<dbReference type="InterPro" id="IPR016036">
    <property type="entry name" value="Malonyl_transacylase_ACP-bd"/>
</dbReference>